<feature type="region of interest" description="Disordered" evidence="1">
    <location>
        <begin position="270"/>
        <end position="289"/>
    </location>
</feature>
<proteinExistence type="predicted"/>
<keyword evidence="3" id="KW-1185">Reference proteome</keyword>
<evidence type="ECO:0000313" key="3">
    <source>
        <dbReference type="Proteomes" id="UP000241462"/>
    </source>
</evidence>
<evidence type="ECO:0000256" key="1">
    <source>
        <dbReference type="SAM" id="MobiDB-lite"/>
    </source>
</evidence>
<evidence type="ECO:0000313" key="2">
    <source>
        <dbReference type="EMBL" id="PSR85487.1"/>
    </source>
</evidence>
<protein>
    <submittedName>
        <fullName evidence="2">Uncharacterized protein</fullName>
    </submittedName>
</protein>
<dbReference type="EMBL" id="KZ678442">
    <property type="protein sequence ID" value="PSR85487.1"/>
    <property type="molecule type" value="Genomic_DNA"/>
</dbReference>
<dbReference type="InParanoid" id="A0A2T3A7W7"/>
<feature type="compositionally biased region" description="Basic residues" evidence="1">
    <location>
        <begin position="274"/>
        <end position="285"/>
    </location>
</feature>
<accession>A0A2T3A7W7</accession>
<gene>
    <name evidence="2" type="ORF">BD289DRAFT_259821</name>
</gene>
<name>A0A2T3A7W7_9PEZI</name>
<reference evidence="2 3" key="1">
    <citation type="journal article" date="2018" name="Mycol. Prog.">
        <title>Coniella lustricola, a new species from submerged detritus.</title>
        <authorList>
            <person name="Raudabaugh D.B."/>
            <person name="Iturriaga T."/>
            <person name="Carver A."/>
            <person name="Mondo S."/>
            <person name="Pangilinan J."/>
            <person name="Lipzen A."/>
            <person name="He G."/>
            <person name="Amirebrahimi M."/>
            <person name="Grigoriev I.V."/>
            <person name="Miller A.N."/>
        </authorList>
    </citation>
    <scope>NUCLEOTIDE SEQUENCE [LARGE SCALE GENOMIC DNA]</scope>
    <source>
        <strain evidence="2 3">B22-T-1</strain>
    </source>
</reference>
<dbReference type="Proteomes" id="UP000241462">
    <property type="component" value="Unassembled WGS sequence"/>
</dbReference>
<feature type="region of interest" description="Disordered" evidence="1">
    <location>
        <begin position="98"/>
        <end position="127"/>
    </location>
</feature>
<sequence>MPDPCPALAAPVQGHLGALTNQQPERKDQATSMCAQLPAGKAGRQGPVGSSSLLLLRKNSAPSLPSPSVGPLFGCLAEYSVTSILLLAYLKCSLTQPTPSTSPRVYSAQDAHPRDEPLNHSSSTLRTVAASTCRHTPAAPSTPLFSLASFQSRFSSTLDPIARPLRPVCSSFWREPHAQGCYSLPSAHRYGPSWPHTHPGPRIPTSRPSSLWFLSGRNAPTTSPVTRPTLPLPLLLRHLSRRGCEAISIIQHQPKALQVASPLPVCPSSVASRHAPRHSPSRFQRHPTPSYHTSLFSRLSLPSLVSRSPAQVFVFHCADAVQLGPVPPCCPVVLLCAEPPCTHPLAARHLRQSTRRGEAKGTRRLWTSLAGLTVCRRVTTSVSQPATATGWPSTTALSPRLAVVFGTENCILHHAPTLLRCLVLGTSRPQPGRRLQANFYEQALDLAPIIWILLTQHTCRHNVCSATLCRSPSAHCSRASSPVQLLCLYNQATTHGGCFSFWYWSLCLHLVTGLSSCPHRSAACGSALIRPFRVRRYLAFLVETKVSCCEL</sequence>
<organism evidence="2 3">
    <name type="scientific">Coniella lustricola</name>
    <dbReference type="NCBI Taxonomy" id="2025994"/>
    <lineage>
        <taxon>Eukaryota</taxon>
        <taxon>Fungi</taxon>
        <taxon>Dikarya</taxon>
        <taxon>Ascomycota</taxon>
        <taxon>Pezizomycotina</taxon>
        <taxon>Sordariomycetes</taxon>
        <taxon>Sordariomycetidae</taxon>
        <taxon>Diaporthales</taxon>
        <taxon>Schizoparmaceae</taxon>
        <taxon>Coniella</taxon>
    </lineage>
</organism>
<dbReference type="AlphaFoldDB" id="A0A2T3A7W7"/>